<dbReference type="AlphaFoldDB" id="A0A5N8VSW4"/>
<sequence>MSAPGGAAAAPTRAEYCVIACAEAWRDAGEVLASPMGGVIPSVGARLARLTFAPDLLLTDGEALLVDADGTIEGWLPYRQHLELVGGGRRHVMMGASQIDRFGNQNIACIGDWAVPRRQLLGVRGAPVNTLNNPTSYWIPKHSRRVFVERVDMVCGVGYDRAARHPGTARFHRIPRVVSDLGVLDFATPDHAMRLASLHPGVSVEQVREATGFALVVPPEVPRTREPTAGELRLIREVIDPAGARDREVPDRAGV</sequence>
<accession>A0A5N8VSW4</accession>
<comment type="caution">
    <text evidence="2">The sequence shown here is derived from an EMBL/GenBank/DDBJ whole genome shotgun (WGS) entry which is preliminary data.</text>
</comment>
<dbReference type="Pfam" id="PF01144">
    <property type="entry name" value="CoA_trans"/>
    <property type="match status" value="1"/>
</dbReference>
<dbReference type="SMART" id="SM00882">
    <property type="entry name" value="CoA_trans"/>
    <property type="match status" value="1"/>
</dbReference>
<evidence type="ECO:0000256" key="1">
    <source>
        <dbReference type="ARBA" id="ARBA00007047"/>
    </source>
</evidence>
<keyword evidence="2" id="KW-0808">Transferase</keyword>
<comment type="similarity">
    <text evidence="1">Belongs to the 3-oxoacid CoA-transferase subunit B family.</text>
</comment>
<gene>
    <name evidence="2" type="ORF">FNH09_43745</name>
</gene>
<dbReference type="PANTHER" id="PTHR43293">
    <property type="entry name" value="ACETATE COA-TRANSFERASE YDIF"/>
    <property type="match status" value="1"/>
</dbReference>
<dbReference type="EMBL" id="VJZD01000381">
    <property type="protein sequence ID" value="MPY37882.1"/>
    <property type="molecule type" value="Genomic_DNA"/>
</dbReference>
<proteinExistence type="inferred from homology"/>
<dbReference type="Proteomes" id="UP000325849">
    <property type="component" value="Unassembled WGS sequence"/>
</dbReference>
<dbReference type="InterPro" id="IPR004165">
    <property type="entry name" value="CoA_trans_fam_I"/>
</dbReference>
<dbReference type="SUPFAM" id="SSF100950">
    <property type="entry name" value="NagB/RpiA/CoA transferase-like"/>
    <property type="match status" value="1"/>
</dbReference>
<dbReference type="Gene3D" id="3.40.1080.10">
    <property type="entry name" value="Glutaconate Coenzyme A-transferase"/>
    <property type="match status" value="1"/>
</dbReference>
<organism evidence="2 3">
    <name type="scientific">Streptomyces adustus</name>
    <dbReference type="NCBI Taxonomy" id="1609272"/>
    <lineage>
        <taxon>Bacteria</taxon>
        <taxon>Bacillati</taxon>
        <taxon>Actinomycetota</taxon>
        <taxon>Actinomycetes</taxon>
        <taxon>Kitasatosporales</taxon>
        <taxon>Streptomycetaceae</taxon>
        <taxon>Streptomyces</taxon>
    </lineage>
</organism>
<keyword evidence="3" id="KW-1185">Reference proteome</keyword>
<evidence type="ECO:0000313" key="2">
    <source>
        <dbReference type="EMBL" id="MPY37882.1"/>
    </source>
</evidence>
<dbReference type="GO" id="GO:0008410">
    <property type="term" value="F:CoA-transferase activity"/>
    <property type="evidence" value="ECO:0007669"/>
    <property type="project" value="InterPro"/>
</dbReference>
<dbReference type="PANTHER" id="PTHR43293:SF3">
    <property type="entry name" value="CHOLESTEROL RING-CLEAVING HYDROLASE IPDB SUBUNIT"/>
    <property type="match status" value="1"/>
</dbReference>
<dbReference type="RefSeq" id="WP_162469999.1">
    <property type="nucleotide sequence ID" value="NZ_VJZD01000381.1"/>
</dbReference>
<name>A0A5N8VSW4_9ACTN</name>
<reference evidence="2 3" key="1">
    <citation type="submission" date="2019-07" db="EMBL/GenBank/DDBJ databases">
        <title>New species of Amycolatopsis and Streptomyces.</title>
        <authorList>
            <person name="Duangmal K."/>
            <person name="Teo W.F.A."/>
            <person name="Lipun K."/>
        </authorList>
    </citation>
    <scope>NUCLEOTIDE SEQUENCE [LARGE SCALE GENOMIC DNA]</scope>
    <source>
        <strain evidence="2 3">NBRC 109810</strain>
    </source>
</reference>
<dbReference type="InterPro" id="IPR037171">
    <property type="entry name" value="NagB/RpiA_transferase-like"/>
</dbReference>
<evidence type="ECO:0000313" key="3">
    <source>
        <dbReference type="Proteomes" id="UP000325849"/>
    </source>
</evidence>
<protein>
    <submittedName>
        <fullName evidence="2">CoA-transferase</fullName>
    </submittedName>
</protein>